<dbReference type="AlphaFoldDB" id="A0A1G2L683"/>
<feature type="transmembrane region" description="Helical" evidence="1">
    <location>
        <begin position="71"/>
        <end position="91"/>
    </location>
</feature>
<keyword evidence="1" id="KW-0472">Membrane</keyword>
<protein>
    <submittedName>
        <fullName evidence="2">Uncharacterized protein</fullName>
    </submittedName>
</protein>
<evidence type="ECO:0000256" key="1">
    <source>
        <dbReference type="SAM" id="Phobius"/>
    </source>
</evidence>
<accession>A0A1G2L683</accession>
<organism evidence="2 3">
    <name type="scientific">Candidatus Sungbacteria bacterium RIFCSPLOWO2_01_FULL_47_10</name>
    <dbReference type="NCBI Taxonomy" id="1802276"/>
    <lineage>
        <taxon>Bacteria</taxon>
        <taxon>Candidatus Sungiibacteriota</taxon>
    </lineage>
</organism>
<evidence type="ECO:0000313" key="2">
    <source>
        <dbReference type="EMBL" id="OHA07034.1"/>
    </source>
</evidence>
<gene>
    <name evidence="2" type="ORF">A2934_05530</name>
</gene>
<keyword evidence="1" id="KW-1133">Transmembrane helix</keyword>
<dbReference type="EMBL" id="MHQO01000018">
    <property type="protein sequence ID" value="OHA07034.1"/>
    <property type="molecule type" value="Genomic_DNA"/>
</dbReference>
<proteinExistence type="predicted"/>
<comment type="caution">
    <text evidence="2">The sequence shown here is derived from an EMBL/GenBank/DDBJ whole genome shotgun (WGS) entry which is preliminary data.</text>
</comment>
<dbReference type="Proteomes" id="UP000177982">
    <property type="component" value="Unassembled WGS sequence"/>
</dbReference>
<reference evidence="2 3" key="1">
    <citation type="journal article" date="2016" name="Nat. Commun.">
        <title>Thousands of microbial genomes shed light on interconnected biogeochemical processes in an aquifer system.</title>
        <authorList>
            <person name="Anantharaman K."/>
            <person name="Brown C.T."/>
            <person name="Hug L.A."/>
            <person name="Sharon I."/>
            <person name="Castelle C.J."/>
            <person name="Probst A.J."/>
            <person name="Thomas B.C."/>
            <person name="Singh A."/>
            <person name="Wilkins M.J."/>
            <person name="Karaoz U."/>
            <person name="Brodie E.L."/>
            <person name="Williams K.H."/>
            <person name="Hubbard S.S."/>
            <person name="Banfield J.F."/>
        </authorList>
    </citation>
    <scope>NUCLEOTIDE SEQUENCE [LARGE SCALE GENOMIC DNA]</scope>
</reference>
<sequence length="98" mass="10682">MLKPLKPFMRDTVRAEIPTRLGAGNYRVKAYIDNGTTEIYAGEHALHVSPYGSVSGHEGYGFAGLSARDQLSIFGIAAGVLIFSMLGIWVLRQRKALS</sequence>
<evidence type="ECO:0000313" key="3">
    <source>
        <dbReference type="Proteomes" id="UP000177982"/>
    </source>
</evidence>
<name>A0A1G2L683_9BACT</name>
<keyword evidence="1" id="KW-0812">Transmembrane</keyword>